<evidence type="ECO:0000256" key="1">
    <source>
        <dbReference type="ARBA" id="ARBA00022801"/>
    </source>
</evidence>
<evidence type="ECO:0008006" key="6">
    <source>
        <dbReference type="Google" id="ProtNLM"/>
    </source>
</evidence>
<gene>
    <name evidence="4" type="ORF">Dsin_004827</name>
</gene>
<feature type="compositionally biased region" description="Polar residues" evidence="2">
    <location>
        <begin position="308"/>
        <end position="318"/>
    </location>
</feature>
<dbReference type="PANTHER" id="PTHR11247:SF8">
    <property type="entry name" value="PALMITOYL-PROTEIN THIOESTERASE 1"/>
    <property type="match status" value="1"/>
</dbReference>
<dbReference type="GO" id="GO:0016790">
    <property type="term" value="F:thiolester hydrolase activity"/>
    <property type="evidence" value="ECO:0007669"/>
    <property type="project" value="TreeGrafter"/>
</dbReference>
<feature type="signal peptide" evidence="3">
    <location>
        <begin position="1"/>
        <end position="22"/>
    </location>
</feature>
<comment type="caution">
    <text evidence="4">The sequence shown here is derived from an EMBL/GenBank/DDBJ whole genome shotgun (WGS) entry which is preliminary data.</text>
</comment>
<evidence type="ECO:0000256" key="2">
    <source>
        <dbReference type="SAM" id="MobiDB-lite"/>
    </source>
</evidence>
<dbReference type="SUPFAM" id="SSF53474">
    <property type="entry name" value="alpha/beta-Hydrolases"/>
    <property type="match status" value="1"/>
</dbReference>
<evidence type="ECO:0000313" key="5">
    <source>
        <dbReference type="Proteomes" id="UP001281410"/>
    </source>
</evidence>
<proteinExistence type="predicted"/>
<keyword evidence="5" id="KW-1185">Reference proteome</keyword>
<name>A0AAE0EFW4_9ROSI</name>
<accession>A0AAE0EFW4</accession>
<feature type="region of interest" description="Disordered" evidence="2">
    <location>
        <begin position="293"/>
        <end position="324"/>
    </location>
</feature>
<evidence type="ECO:0000256" key="3">
    <source>
        <dbReference type="SAM" id="SignalP"/>
    </source>
</evidence>
<protein>
    <recommendedName>
        <fullName evidence="6">Palmitoyl-protein thioesterase 1-like</fullName>
    </recommendedName>
</protein>
<dbReference type="PANTHER" id="PTHR11247">
    <property type="entry name" value="PALMITOYL-PROTEIN THIOESTERASE/DOLICHYLDIPHOSPHATASE 1"/>
    <property type="match status" value="1"/>
</dbReference>
<keyword evidence="1" id="KW-0378">Hydrolase</keyword>
<evidence type="ECO:0000313" key="4">
    <source>
        <dbReference type="EMBL" id="KAK3224965.1"/>
    </source>
</evidence>
<feature type="chain" id="PRO_5042256634" description="Palmitoyl-protein thioesterase 1-like" evidence="3">
    <location>
        <begin position="23"/>
        <end position="367"/>
    </location>
</feature>
<dbReference type="InterPro" id="IPR029058">
    <property type="entry name" value="AB_hydrolase_fold"/>
</dbReference>
<organism evidence="4 5">
    <name type="scientific">Dipteronia sinensis</name>
    <dbReference type="NCBI Taxonomy" id="43782"/>
    <lineage>
        <taxon>Eukaryota</taxon>
        <taxon>Viridiplantae</taxon>
        <taxon>Streptophyta</taxon>
        <taxon>Embryophyta</taxon>
        <taxon>Tracheophyta</taxon>
        <taxon>Spermatophyta</taxon>
        <taxon>Magnoliopsida</taxon>
        <taxon>eudicotyledons</taxon>
        <taxon>Gunneridae</taxon>
        <taxon>Pentapetalae</taxon>
        <taxon>rosids</taxon>
        <taxon>malvids</taxon>
        <taxon>Sapindales</taxon>
        <taxon>Sapindaceae</taxon>
        <taxon>Hippocastanoideae</taxon>
        <taxon>Acereae</taxon>
        <taxon>Dipteronia</taxon>
    </lineage>
</organism>
<reference evidence="4" key="1">
    <citation type="journal article" date="2023" name="Plant J.">
        <title>Genome sequences and population genomics provide insights into the demographic history, inbreeding, and mutation load of two 'living fossil' tree species of Dipteronia.</title>
        <authorList>
            <person name="Feng Y."/>
            <person name="Comes H.P."/>
            <person name="Chen J."/>
            <person name="Zhu S."/>
            <person name="Lu R."/>
            <person name="Zhang X."/>
            <person name="Li P."/>
            <person name="Qiu J."/>
            <person name="Olsen K.M."/>
            <person name="Qiu Y."/>
        </authorList>
    </citation>
    <scope>NUCLEOTIDE SEQUENCE</scope>
    <source>
        <strain evidence="4">NBL</strain>
    </source>
</reference>
<dbReference type="EMBL" id="JANJYJ010000002">
    <property type="protein sequence ID" value="KAK3224965.1"/>
    <property type="molecule type" value="Genomic_DNA"/>
</dbReference>
<dbReference type="Pfam" id="PF02089">
    <property type="entry name" value="Palm_thioest"/>
    <property type="match status" value="1"/>
</dbReference>
<sequence>MAFHSLHISVFVLFFVFPVSLSIPFIVLHGINDNCGGVQHITDNLASFSGSTGYCVEVGNGTGDSFLKPLGEQTRIVCDKVKQMKELSGGYNLVGLFQGNLVGRGVIEFCDGGPPVKNYISVGGPHAGIATVPTCGSGILCQIIDELLKSEIYSDYIQDHLAPSGYLKFPNDIPNYLKKCKFLPKLNNELPDQKNSTYKERFSSLQNLVLIMFQNDTVLIPKETSWFGYYPDGAFNPVIPPQQTPLYTEDWIGLKALDAAGRVKYISVAGGHLKISTDDMKKHVVPYLASQAPGKQSLEKDDHVGAHNSLNHRATLNSNRKRMDRLESEASTKVVYDGSASFMWPSSVKSFFEELIGVSDDKSLSQP</sequence>
<dbReference type="AlphaFoldDB" id="A0AAE0EFW4"/>
<keyword evidence="3" id="KW-0732">Signal</keyword>
<dbReference type="Gene3D" id="3.40.50.1820">
    <property type="entry name" value="alpha/beta hydrolase"/>
    <property type="match status" value="1"/>
</dbReference>
<dbReference type="Proteomes" id="UP001281410">
    <property type="component" value="Unassembled WGS sequence"/>
</dbReference>